<feature type="chain" id="PRO_5047408233" evidence="1">
    <location>
        <begin position="22"/>
        <end position="419"/>
    </location>
</feature>
<accession>A0ABS3Z3E5</accession>
<dbReference type="Pfam" id="PF08534">
    <property type="entry name" value="Redoxin"/>
    <property type="match status" value="1"/>
</dbReference>
<keyword evidence="1" id="KW-0732">Signal</keyword>
<keyword evidence="4" id="KW-1185">Reference proteome</keyword>
<evidence type="ECO:0000259" key="2">
    <source>
        <dbReference type="PROSITE" id="PS51352"/>
    </source>
</evidence>
<name>A0ABS3Z3E5_9BACT</name>
<dbReference type="RefSeq" id="WP_209143503.1">
    <property type="nucleotide sequence ID" value="NZ_JAGHKO010000014.1"/>
</dbReference>
<dbReference type="Proteomes" id="UP000677244">
    <property type="component" value="Unassembled WGS sequence"/>
</dbReference>
<evidence type="ECO:0000256" key="1">
    <source>
        <dbReference type="SAM" id="SignalP"/>
    </source>
</evidence>
<feature type="domain" description="Thioredoxin" evidence="2">
    <location>
        <begin position="251"/>
        <end position="412"/>
    </location>
</feature>
<dbReference type="CDD" id="cd02966">
    <property type="entry name" value="TlpA_like_family"/>
    <property type="match status" value="1"/>
</dbReference>
<dbReference type="InterPro" id="IPR036249">
    <property type="entry name" value="Thioredoxin-like_sf"/>
</dbReference>
<organism evidence="3 4">
    <name type="scientific">Niastella soli</name>
    <dbReference type="NCBI Taxonomy" id="2821487"/>
    <lineage>
        <taxon>Bacteria</taxon>
        <taxon>Pseudomonadati</taxon>
        <taxon>Bacteroidota</taxon>
        <taxon>Chitinophagia</taxon>
        <taxon>Chitinophagales</taxon>
        <taxon>Chitinophagaceae</taxon>
        <taxon>Niastella</taxon>
    </lineage>
</organism>
<comment type="caution">
    <text evidence="3">The sequence shown here is derived from an EMBL/GenBank/DDBJ whole genome shotgun (WGS) entry which is preliminary data.</text>
</comment>
<dbReference type="InterPro" id="IPR013766">
    <property type="entry name" value="Thioredoxin_domain"/>
</dbReference>
<evidence type="ECO:0000313" key="3">
    <source>
        <dbReference type="EMBL" id="MBO9204692.1"/>
    </source>
</evidence>
<dbReference type="InterPro" id="IPR013740">
    <property type="entry name" value="Redoxin"/>
</dbReference>
<gene>
    <name evidence="3" type="ORF">J7I42_30670</name>
</gene>
<dbReference type="PROSITE" id="PS51352">
    <property type="entry name" value="THIOREDOXIN_2"/>
    <property type="match status" value="1"/>
</dbReference>
<feature type="signal peptide" evidence="1">
    <location>
        <begin position="1"/>
        <end position="21"/>
    </location>
</feature>
<evidence type="ECO:0000313" key="4">
    <source>
        <dbReference type="Proteomes" id="UP000677244"/>
    </source>
</evidence>
<reference evidence="3 4" key="1">
    <citation type="submission" date="2021-03" db="EMBL/GenBank/DDBJ databases">
        <title>Assistant Professor.</title>
        <authorList>
            <person name="Huq M.A."/>
        </authorList>
    </citation>
    <scope>NUCLEOTIDE SEQUENCE [LARGE SCALE GENOMIC DNA]</scope>
    <source>
        <strain evidence="3 4">MAH-29</strain>
    </source>
</reference>
<dbReference type="EMBL" id="JAGHKO010000014">
    <property type="protein sequence ID" value="MBO9204692.1"/>
    <property type="molecule type" value="Genomic_DNA"/>
</dbReference>
<dbReference type="PANTHER" id="PTHR42852">
    <property type="entry name" value="THIOL:DISULFIDE INTERCHANGE PROTEIN DSBE"/>
    <property type="match status" value="1"/>
</dbReference>
<sequence>MRDHINKIMAAVLLMAGGLMAFTTADKKPFLKTGTWRAVLQRPDGQQVVFNFTTAVVKNKQVLYVINGSERLLVDSVHREGDSLWITMPFFASRFSVRVLPDGNLEGIYSKSYGDRKQEIPFYALYGNSERYTPAAKAVYNVTGNWETSFNNGKRVEKAIGVFQQKSNGKLTGTFRTATGDYRYLEGIVSGDSLKLSGFDGGHAISFIAKLDNDSTITQAGYYSGAIARETWTAHKNDHVQLPDSYEQTKLKPGENRLSFRFPATNGDTVSIQDEKYKNKVVVVQILGSWCPNCMDETAFLSQYYKQHQQEGVEIIGLAYERSTSFADSKKALAPFQKRFAVTYPFLVTGVAVSDTLRAQKTLPQLESIKAFPTTIFIDKKGNVRKVHTGLDGPATGKYYDAFKQEFDETIATLLKEDK</sequence>
<protein>
    <submittedName>
        <fullName evidence="3">TlpA family protein disulfide reductase</fullName>
    </submittedName>
</protein>
<dbReference type="SUPFAM" id="SSF52833">
    <property type="entry name" value="Thioredoxin-like"/>
    <property type="match status" value="1"/>
</dbReference>
<dbReference type="Gene3D" id="3.40.30.10">
    <property type="entry name" value="Glutaredoxin"/>
    <property type="match status" value="1"/>
</dbReference>
<dbReference type="InterPro" id="IPR050553">
    <property type="entry name" value="Thioredoxin_ResA/DsbE_sf"/>
</dbReference>
<proteinExistence type="predicted"/>
<dbReference type="PANTHER" id="PTHR42852:SF13">
    <property type="entry name" value="PROTEIN DIPZ"/>
    <property type="match status" value="1"/>
</dbReference>